<gene>
    <name evidence="1" type="ORF">FPZ44_24075</name>
</gene>
<proteinExistence type="predicted"/>
<protein>
    <submittedName>
        <fullName evidence="1">Uncharacterized protein</fullName>
    </submittedName>
</protein>
<reference evidence="1 2" key="1">
    <citation type="submission" date="2019-07" db="EMBL/GenBank/DDBJ databases">
        <authorList>
            <person name="Kim J."/>
        </authorList>
    </citation>
    <scope>NUCLEOTIDE SEQUENCE [LARGE SCALE GENOMIC DNA]</scope>
    <source>
        <strain evidence="1 2">N4</strain>
    </source>
</reference>
<organism evidence="1 2">
    <name type="scientific">Paenibacillus agilis</name>
    <dbReference type="NCBI Taxonomy" id="3020863"/>
    <lineage>
        <taxon>Bacteria</taxon>
        <taxon>Bacillati</taxon>
        <taxon>Bacillota</taxon>
        <taxon>Bacilli</taxon>
        <taxon>Bacillales</taxon>
        <taxon>Paenibacillaceae</taxon>
        <taxon>Paenibacillus</taxon>
    </lineage>
</organism>
<dbReference type="OrthoDB" id="9948961at2"/>
<dbReference type="AlphaFoldDB" id="A0A559IEN7"/>
<evidence type="ECO:0000313" key="1">
    <source>
        <dbReference type="EMBL" id="TVX86116.1"/>
    </source>
</evidence>
<accession>A0A559IEN7</accession>
<name>A0A559IEN7_9BACL</name>
<keyword evidence="2" id="KW-1185">Reference proteome</keyword>
<sequence>MGNVAHTYMSKDYIIRYHDMNILVSRTGLILTIWRDSVSNPIMVYDEEKAEYDASTTHKENKIKANHRHKDIMREQLKNSIERKQLN</sequence>
<dbReference type="EMBL" id="VNJK01000006">
    <property type="protein sequence ID" value="TVX86116.1"/>
    <property type="molecule type" value="Genomic_DNA"/>
</dbReference>
<evidence type="ECO:0000313" key="2">
    <source>
        <dbReference type="Proteomes" id="UP000318102"/>
    </source>
</evidence>
<comment type="caution">
    <text evidence="1">The sequence shown here is derived from an EMBL/GenBank/DDBJ whole genome shotgun (WGS) entry which is preliminary data.</text>
</comment>
<dbReference type="Proteomes" id="UP000318102">
    <property type="component" value="Unassembled WGS sequence"/>
</dbReference>